<evidence type="ECO:0000313" key="2">
    <source>
        <dbReference type="Proteomes" id="UP000198870"/>
    </source>
</evidence>
<protein>
    <submittedName>
        <fullName evidence="1">Uncharacterized protein</fullName>
    </submittedName>
</protein>
<proteinExistence type="predicted"/>
<name>A0A1G5GAR6_9BACT</name>
<keyword evidence="2" id="KW-1185">Reference proteome</keyword>
<accession>A0A1G5GAR6</accession>
<dbReference type="OrthoDB" id="5420775at2"/>
<dbReference type="RefSeq" id="WP_092211319.1">
    <property type="nucleotide sequence ID" value="NZ_FMUX01000010.1"/>
</dbReference>
<dbReference type="Proteomes" id="UP000198870">
    <property type="component" value="Unassembled WGS sequence"/>
</dbReference>
<dbReference type="AlphaFoldDB" id="A0A1G5GAR6"/>
<evidence type="ECO:0000313" key="1">
    <source>
        <dbReference type="EMBL" id="SCY48447.1"/>
    </source>
</evidence>
<gene>
    <name evidence="1" type="ORF">SAMN05216233_11036</name>
</gene>
<organism evidence="1 2">
    <name type="scientific">Desulfoluna spongiiphila</name>
    <dbReference type="NCBI Taxonomy" id="419481"/>
    <lineage>
        <taxon>Bacteria</taxon>
        <taxon>Pseudomonadati</taxon>
        <taxon>Thermodesulfobacteriota</taxon>
        <taxon>Desulfobacteria</taxon>
        <taxon>Desulfobacterales</taxon>
        <taxon>Desulfolunaceae</taxon>
        <taxon>Desulfoluna</taxon>
    </lineage>
</organism>
<dbReference type="EMBL" id="FMUX01000010">
    <property type="protein sequence ID" value="SCY48447.1"/>
    <property type="molecule type" value="Genomic_DNA"/>
</dbReference>
<sequence length="104" mass="11702">MDTKQYCANLSSELQRWRDAIHKENEIIAKLSSAEKQHILPFVEDLRMLEAEMDERIDQLRTECPTFWGPENAENVMEPGGEFTGFALKPDESDGIIGGGNFGG</sequence>
<reference evidence="1 2" key="1">
    <citation type="submission" date="2016-10" db="EMBL/GenBank/DDBJ databases">
        <authorList>
            <person name="de Groot N.N."/>
        </authorList>
    </citation>
    <scope>NUCLEOTIDE SEQUENCE [LARGE SCALE GENOMIC DNA]</scope>
    <source>
        <strain evidence="1 2">AA1</strain>
    </source>
</reference>